<dbReference type="Gene3D" id="3.30.565.60">
    <property type="match status" value="1"/>
</dbReference>
<dbReference type="InterPro" id="IPR007421">
    <property type="entry name" value="Schlafen_AlbA_2_dom"/>
</dbReference>
<evidence type="ECO:0000313" key="3">
    <source>
        <dbReference type="Proteomes" id="UP000783796"/>
    </source>
</evidence>
<proteinExistence type="predicted"/>
<organism evidence="2 3">
    <name type="scientific">Candidatus Phocaeicola faecigallinarum</name>
    <dbReference type="NCBI Taxonomy" id="2838732"/>
    <lineage>
        <taxon>Bacteria</taxon>
        <taxon>Pseudomonadati</taxon>
        <taxon>Bacteroidota</taxon>
        <taxon>Bacteroidia</taxon>
        <taxon>Bacteroidales</taxon>
        <taxon>Bacteroidaceae</taxon>
        <taxon>Phocaeicola</taxon>
    </lineage>
</organism>
<dbReference type="InterPro" id="IPR038461">
    <property type="entry name" value="Schlafen_AlbA_2_dom_sf"/>
</dbReference>
<dbReference type="InterPro" id="IPR038475">
    <property type="entry name" value="RecG_C_sf"/>
</dbReference>
<name>A0A948WYZ8_9BACT</name>
<comment type="caution">
    <text evidence="2">The sequence shown here is derived from an EMBL/GenBank/DDBJ whole genome shotgun (WGS) entry which is preliminary data.</text>
</comment>
<accession>A0A948WYZ8</accession>
<dbReference type="PANTHER" id="PTHR30595:SF6">
    <property type="entry name" value="SCHLAFEN ALBA-2 DOMAIN-CONTAINING PROTEIN"/>
    <property type="match status" value="1"/>
</dbReference>
<dbReference type="Pfam" id="PF04326">
    <property type="entry name" value="SLFN_AlbA_2"/>
    <property type="match status" value="1"/>
</dbReference>
<reference evidence="2" key="2">
    <citation type="submission" date="2021-04" db="EMBL/GenBank/DDBJ databases">
        <authorList>
            <person name="Gilroy R."/>
        </authorList>
    </citation>
    <scope>NUCLEOTIDE SEQUENCE</scope>
    <source>
        <strain evidence="2">G4-2901</strain>
    </source>
</reference>
<dbReference type="Proteomes" id="UP000783796">
    <property type="component" value="Unassembled WGS sequence"/>
</dbReference>
<protein>
    <submittedName>
        <fullName evidence="2">DNA binding domain-containing protein</fullName>
    </submittedName>
</protein>
<dbReference type="PANTHER" id="PTHR30595">
    <property type="entry name" value="GLPR-RELATED TRANSCRIPTIONAL REPRESSOR"/>
    <property type="match status" value="1"/>
</dbReference>
<reference evidence="2" key="1">
    <citation type="journal article" date="2021" name="PeerJ">
        <title>Extensive microbial diversity within the chicken gut microbiome revealed by metagenomics and culture.</title>
        <authorList>
            <person name="Gilroy R."/>
            <person name="Ravi A."/>
            <person name="Getino M."/>
            <person name="Pursley I."/>
            <person name="Horton D.L."/>
            <person name="Alikhan N.F."/>
            <person name="Baker D."/>
            <person name="Gharbi K."/>
            <person name="Hall N."/>
            <person name="Watson M."/>
            <person name="Adriaenssens E.M."/>
            <person name="Foster-Nyarko E."/>
            <person name="Jarju S."/>
            <person name="Secka A."/>
            <person name="Antonio M."/>
            <person name="Oren A."/>
            <person name="Chaudhuri R.R."/>
            <person name="La Ragione R."/>
            <person name="Hildebrand F."/>
            <person name="Pallen M.J."/>
        </authorList>
    </citation>
    <scope>NUCLEOTIDE SEQUENCE</scope>
    <source>
        <strain evidence="2">G4-2901</strain>
    </source>
</reference>
<dbReference type="EMBL" id="JAHLFW010000057">
    <property type="protein sequence ID" value="MBU3837913.1"/>
    <property type="molecule type" value="Genomic_DNA"/>
</dbReference>
<dbReference type="AlphaFoldDB" id="A0A948WYZ8"/>
<gene>
    <name evidence="2" type="ORF">H9777_06295</name>
</gene>
<evidence type="ECO:0000313" key="2">
    <source>
        <dbReference type="EMBL" id="MBU3837913.1"/>
    </source>
</evidence>
<evidence type="ECO:0000259" key="1">
    <source>
        <dbReference type="Pfam" id="PF04326"/>
    </source>
</evidence>
<feature type="domain" description="Schlafen AlbA-2" evidence="1">
    <location>
        <begin position="22"/>
        <end position="139"/>
    </location>
</feature>
<sequence>MEWKEKALKTLQDSLVPVPAELNELDWKSGLSCKTDRLAQHISAFANQKGGGVLVYGVNNDGSCFSITKSETDRIIQLLGNIAKNNLAYSISIEHAVLIYQGCALLFIYIPEQNDKPVYLRGKEVFDTYIRSAGQTVKMSRNQVKAMIAESQGYTFEEKTAKKDLTSNEVLKALNYQKMYELLGKNTPTSTEAILNKLEEFGFCKKQDKMLWSVTNLGAILFANHANDYTELEKRTVIVRKYVGTNNRNLLFEQVGGLGYAVGFENLIDFIMKNTSSENIEVIREAIPTYPRVAIREFVANALVHQDFAVTGMPITIEIFSNRLVITNPGAPLNDVNRLIDLPPYSRNETLAQSLYLLGICERRGSGIDRAVEAIEKMFLPAAKISKGENFTRVFLYPKKDIKDMTKREKIDACYQHACLMYEDNQSINNQSIRERFKLEKNKSSIASRIIADTLEAGLIKIADESITSKKFATYIPYYG</sequence>
<dbReference type="Gene3D" id="3.30.950.30">
    <property type="entry name" value="Schlafen, AAA domain"/>
    <property type="match status" value="1"/>
</dbReference>
<dbReference type="Pfam" id="PF13749">
    <property type="entry name" value="HATPase_c_4"/>
    <property type="match status" value="1"/>
</dbReference>